<comment type="caution">
    <text evidence="4">The sequence shown here is derived from an EMBL/GenBank/DDBJ whole genome shotgun (WGS) entry which is preliminary data.</text>
</comment>
<dbReference type="EMBL" id="JAMWBK010000002">
    <property type="protein sequence ID" value="KAJ8907473.1"/>
    <property type="molecule type" value="Genomic_DNA"/>
</dbReference>
<keyword evidence="1" id="KW-0479">Metal-binding</keyword>
<feature type="domain" description="Gamma-butyrobetaine hydroxylase-like N-terminal" evidence="3">
    <location>
        <begin position="59"/>
        <end position="136"/>
    </location>
</feature>
<dbReference type="InterPro" id="IPR038492">
    <property type="entry name" value="GBBH-like_N_sf"/>
</dbReference>
<dbReference type="PANTHER" id="PTHR35303">
    <property type="entry name" value="OS02G0197800 PROTEIN"/>
    <property type="match status" value="1"/>
</dbReference>
<sequence length="172" mass="19827">MRVLHVRPVRGSTTGFCEMYFATAARWGNGNGLLRRVFNSTRTASTTSSPQQLVPKEVKLIRRERTLRLEYEDGKVHLLPAEFLRVYSQSALGEGRVVSGRRLVNIMNVEVIGNYGLRFDFDDLHGSGIYTWETLRTMGDSKFSMMREYVKSLRKVNKKRDPLRARLEVKAR</sequence>
<proteinExistence type="predicted"/>
<keyword evidence="5" id="KW-1185">Reference proteome</keyword>
<reference evidence="4 5" key="1">
    <citation type="journal article" date="2023" name="Nat. Commun.">
        <title>Origin of minicircular mitochondrial genomes in red algae.</title>
        <authorList>
            <person name="Lee Y."/>
            <person name="Cho C.H."/>
            <person name="Lee Y.M."/>
            <person name="Park S.I."/>
            <person name="Yang J.H."/>
            <person name="West J.A."/>
            <person name="Bhattacharya D."/>
            <person name="Yoon H.S."/>
        </authorList>
    </citation>
    <scope>NUCLEOTIDE SEQUENCE [LARGE SCALE GENOMIC DNA]</scope>
    <source>
        <strain evidence="4 5">CCMP1338</strain>
        <tissue evidence="4">Whole cell</tissue>
    </source>
</reference>
<dbReference type="Proteomes" id="UP001157974">
    <property type="component" value="Unassembled WGS sequence"/>
</dbReference>
<dbReference type="GO" id="GO:0046872">
    <property type="term" value="F:metal ion binding"/>
    <property type="evidence" value="ECO:0007669"/>
    <property type="project" value="UniProtKB-KW"/>
</dbReference>
<evidence type="ECO:0000256" key="2">
    <source>
        <dbReference type="ARBA" id="ARBA00023004"/>
    </source>
</evidence>
<evidence type="ECO:0000256" key="1">
    <source>
        <dbReference type="ARBA" id="ARBA00022723"/>
    </source>
</evidence>
<organism evidence="4 5">
    <name type="scientific">Rhodosorus marinus</name>
    <dbReference type="NCBI Taxonomy" id="101924"/>
    <lineage>
        <taxon>Eukaryota</taxon>
        <taxon>Rhodophyta</taxon>
        <taxon>Stylonematophyceae</taxon>
        <taxon>Stylonematales</taxon>
        <taxon>Stylonemataceae</taxon>
        <taxon>Rhodosorus</taxon>
    </lineage>
</organism>
<evidence type="ECO:0000313" key="5">
    <source>
        <dbReference type="Proteomes" id="UP001157974"/>
    </source>
</evidence>
<protein>
    <recommendedName>
        <fullName evidence="3">Gamma-butyrobetaine hydroxylase-like N-terminal domain-containing protein</fullName>
    </recommendedName>
</protein>
<evidence type="ECO:0000259" key="3">
    <source>
        <dbReference type="Pfam" id="PF06155"/>
    </source>
</evidence>
<accession>A0AAV8UXZ2</accession>
<dbReference type="AlphaFoldDB" id="A0AAV8UXZ2"/>
<dbReference type="Gene3D" id="3.30.2020.30">
    <property type="match status" value="1"/>
</dbReference>
<name>A0AAV8UXZ2_9RHOD</name>
<evidence type="ECO:0000313" key="4">
    <source>
        <dbReference type="EMBL" id="KAJ8907473.1"/>
    </source>
</evidence>
<keyword evidence="2" id="KW-0408">Iron</keyword>
<dbReference type="PANTHER" id="PTHR35303:SF5">
    <property type="entry name" value="OS02G0197800 PROTEIN"/>
    <property type="match status" value="1"/>
</dbReference>
<dbReference type="Pfam" id="PF06155">
    <property type="entry name" value="GBBH-like_N"/>
    <property type="match status" value="1"/>
</dbReference>
<dbReference type="InterPro" id="IPR010376">
    <property type="entry name" value="GBBH-like_N"/>
</dbReference>
<gene>
    <name evidence="4" type="ORF">NDN08_007584</name>
</gene>